<accession>A0A836CMG5</accession>
<feature type="region of interest" description="Disordered" evidence="1">
    <location>
        <begin position="337"/>
        <end position="376"/>
    </location>
</feature>
<sequence length="430" mass="47400">MVLKLKFIYNRLKLAVAVHAVKKKTFTARCNFNGPGYNFNDQTSSNRGHIEISPLGAGDLYTHNVVGGTARTWAEEADVSMQIWKRAPGTSGVFQQHPVPANKQLRYLWFQDGHTLRSDGSSAHADGGKQGPADLQSRYVAHQIQLQDRRRNVFFGCLDRALLDELCACQNSEYAASSILYCLLNRTRSPTGSAPAVQHIATTAAFSMFDVEAYVSLTALHCAREQETDDLKEGPEQAYRKMVDIYNGEGWLSNDGSVTSRTPFEDSGLVMPGLAHGREPARLLISTSARMLFHFKFLLATLGLSRHPERYAWCTMLKLRTRERNLFYAADGVARPEQAAGPSANGGGQASHPVSSSPANEAEEGQEFKAPEGGPLGVPLFGDKEWQERTHLRMLHRVPDVITDGASGEECVMSINTIHELGDALRPRQS</sequence>
<dbReference type="EMBL" id="JAFCMP010000028">
    <property type="protein sequence ID" value="KAG5190779.1"/>
    <property type="molecule type" value="Genomic_DNA"/>
</dbReference>
<gene>
    <name evidence="2" type="ORF">JKP88DRAFT_251992</name>
</gene>
<comment type="caution">
    <text evidence="2">The sequence shown here is derived from an EMBL/GenBank/DDBJ whole genome shotgun (WGS) entry which is preliminary data.</text>
</comment>
<proteinExistence type="predicted"/>
<evidence type="ECO:0000256" key="1">
    <source>
        <dbReference type="SAM" id="MobiDB-lite"/>
    </source>
</evidence>
<dbReference type="AlphaFoldDB" id="A0A836CMG5"/>
<name>A0A836CMG5_9STRA</name>
<dbReference type="Proteomes" id="UP000664859">
    <property type="component" value="Unassembled WGS sequence"/>
</dbReference>
<evidence type="ECO:0000313" key="2">
    <source>
        <dbReference type="EMBL" id="KAG5190779.1"/>
    </source>
</evidence>
<reference evidence="2" key="1">
    <citation type="submission" date="2021-02" db="EMBL/GenBank/DDBJ databases">
        <title>First Annotated Genome of the Yellow-green Alga Tribonema minus.</title>
        <authorList>
            <person name="Mahan K.M."/>
        </authorList>
    </citation>
    <scope>NUCLEOTIDE SEQUENCE</scope>
    <source>
        <strain evidence="2">UTEX B ZZ1240</strain>
    </source>
</reference>
<protein>
    <submittedName>
        <fullName evidence="2">Uncharacterized protein</fullName>
    </submittedName>
</protein>
<keyword evidence="3" id="KW-1185">Reference proteome</keyword>
<evidence type="ECO:0000313" key="3">
    <source>
        <dbReference type="Proteomes" id="UP000664859"/>
    </source>
</evidence>
<organism evidence="2 3">
    <name type="scientific">Tribonema minus</name>
    <dbReference type="NCBI Taxonomy" id="303371"/>
    <lineage>
        <taxon>Eukaryota</taxon>
        <taxon>Sar</taxon>
        <taxon>Stramenopiles</taxon>
        <taxon>Ochrophyta</taxon>
        <taxon>PX clade</taxon>
        <taxon>Xanthophyceae</taxon>
        <taxon>Tribonematales</taxon>
        <taxon>Tribonemataceae</taxon>
        <taxon>Tribonema</taxon>
    </lineage>
</organism>